<protein>
    <recommendedName>
        <fullName evidence="8">Sodium/calcium exchanger membrane region domain-containing protein</fullName>
    </recommendedName>
</protein>
<feature type="transmembrane region" description="Helical" evidence="7">
    <location>
        <begin position="149"/>
        <end position="170"/>
    </location>
</feature>
<name>A0ABN9V1U6_9DINO</name>
<evidence type="ECO:0000256" key="5">
    <source>
        <dbReference type="ARBA" id="ARBA00022989"/>
    </source>
</evidence>
<comment type="similarity">
    <text evidence="2">Belongs to the Ca(2+):cation antiporter (CaCA) (TC 2.A.19) family. SLC24A subfamily.</text>
</comment>
<evidence type="ECO:0000256" key="1">
    <source>
        <dbReference type="ARBA" id="ARBA00004141"/>
    </source>
</evidence>
<comment type="caution">
    <text evidence="9">The sequence shown here is derived from an EMBL/GenBank/DDBJ whole genome shotgun (WGS) entry which is preliminary data.</text>
</comment>
<keyword evidence="10" id="KW-1185">Reference proteome</keyword>
<evidence type="ECO:0000256" key="6">
    <source>
        <dbReference type="ARBA" id="ARBA00023136"/>
    </source>
</evidence>
<accession>A0ABN9V1U6</accession>
<dbReference type="InterPro" id="IPR004837">
    <property type="entry name" value="NaCa_Exmemb"/>
</dbReference>
<dbReference type="InterPro" id="IPR044880">
    <property type="entry name" value="NCX_ion-bd_dom_sf"/>
</dbReference>
<dbReference type="PANTHER" id="PTHR10846">
    <property type="entry name" value="SODIUM/POTASSIUM/CALCIUM EXCHANGER"/>
    <property type="match status" value="1"/>
</dbReference>
<keyword evidence="3" id="KW-0813">Transport</keyword>
<organism evidence="9 10">
    <name type="scientific">Prorocentrum cordatum</name>
    <dbReference type="NCBI Taxonomy" id="2364126"/>
    <lineage>
        <taxon>Eukaryota</taxon>
        <taxon>Sar</taxon>
        <taxon>Alveolata</taxon>
        <taxon>Dinophyceae</taxon>
        <taxon>Prorocentrales</taxon>
        <taxon>Prorocentraceae</taxon>
        <taxon>Prorocentrum</taxon>
    </lineage>
</organism>
<dbReference type="InterPro" id="IPR004481">
    <property type="entry name" value="K/Na/Ca-exchanger"/>
</dbReference>
<evidence type="ECO:0000313" key="10">
    <source>
        <dbReference type="Proteomes" id="UP001189429"/>
    </source>
</evidence>
<keyword evidence="6 7" id="KW-0472">Membrane</keyword>
<sequence length="281" mass="31331">MELEFRPHMMQHVTLRLKCATSAERHDLLEKIKDHSLKRLWVHKYDPTVRFAFVRFAHVMCPRLCSRFLDDEPELGRELDETGVLEKLLAIPELIINVCLMSTLSVVDVKDIRKESRWPLCFLGAMGWLAIFSFLMLETCNRINYHIPSIPISFLGITVCAVGTSFPNAVASVIMAQQEQPAAAIANALGSNVQNVFLAMALPWAIFSAQQLSFGPITQHVAGINEGVVWMVGTLALLLLLALLPPAFALMKCHGALLILVYVAYLLVTSMETFGVIQPLM</sequence>
<feature type="transmembrane region" description="Helical" evidence="7">
    <location>
        <begin position="182"/>
        <end position="207"/>
    </location>
</feature>
<proteinExistence type="inferred from homology"/>
<evidence type="ECO:0000256" key="3">
    <source>
        <dbReference type="ARBA" id="ARBA00022449"/>
    </source>
</evidence>
<keyword evidence="3" id="KW-0050">Antiport</keyword>
<dbReference type="Proteomes" id="UP001189429">
    <property type="component" value="Unassembled WGS sequence"/>
</dbReference>
<reference evidence="9" key="1">
    <citation type="submission" date="2023-10" db="EMBL/GenBank/DDBJ databases">
        <authorList>
            <person name="Chen Y."/>
            <person name="Shah S."/>
            <person name="Dougan E. K."/>
            <person name="Thang M."/>
            <person name="Chan C."/>
        </authorList>
    </citation>
    <scope>NUCLEOTIDE SEQUENCE [LARGE SCALE GENOMIC DNA]</scope>
</reference>
<feature type="transmembrane region" description="Helical" evidence="7">
    <location>
        <begin position="120"/>
        <end position="137"/>
    </location>
</feature>
<evidence type="ECO:0000259" key="8">
    <source>
        <dbReference type="Pfam" id="PF01699"/>
    </source>
</evidence>
<evidence type="ECO:0000256" key="2">
    <source>
        <dbReference type="ARBA" id="ARBA00005364"/>
    </source>
</evidence>
<gene>
    <name evidence="9" type="ORF">PCOR1329_LOCUS53333</name>
</gene>
<keyword evidence="5 7" id="KW-1133">Transmembrane helix</keyword>
<comment type="subcellular location">
    <subcellularLocation>
        <location evidence="1">Membrane</location>
        <topology evidence="1">Multi-pass membrane protein</topology>
    </subcellularLocation>
</comment>
<feature type="domain" description="Sodium/calcium exchanger membrane region" evidence="8">
    <location>
        <begin position="120"/>
        <end position="269"/>
    </location>
</feature>
<dbReference type="Pfam" id="PF01699">
    <property type="entry name" value="Na_Ca_ex"/>
    <property type="match status" value="1"/>
</dbReference>
<feature type="transmembrane region" description="Helical" evidence="7">
    <location>
        <begin position="227"/>
        <end position="244"/>
    </location>
</feature>
<evidence type="ECO:0000256" key="7">
    <source>
        <dbReference type="SAM" id="Phobius"/>
    </source>
</evidence>
<dbReference type="Gene3D" id="1.20.1420.30">
    <property type="entry name" value="NCX, central ion-binding region"/>
    <property type="match status" value="1"/>
</dbReference>
<dbReference type="EMBL" id="CAUYUJ010016502">
    <property type="protein sequence ID" value="CAK0865952.1"/>
    <property type="molecule type" value="Genomic_DNA"/>
</dbReference>
<keyword evidence="4 7" id="KW-0812">Transmembrane</keyword>
<feature type="transmembrane region" description="Helical" evidence="7">
    <location>
        <begin position="256"/>
        <end position="277"/>
    </location>
</feature>
<evidence type="ECO:0000256" key="4">
    <source>
        <dbReference type="ARBA" id="ARBA00022692"/>
    </source>
</evidence>
<evidence type="ECO:0000313" key="9">
    <source>
        <dbReference type="EMBL" id="CAK0865952.1"/>
    </source>
</evidence>
<dbReference type="PANTHER" id="PTHR10846:SF8">
    <property type="entry name" value="INNER MEMBRANE PROTEIN YRBG"/>
    <property type="match status" value="1"/>
</dbReference>